<evidence type="ECO:0000313" key="2">
    <source>
        <dbReference type="Proteomes" id="UP000183567"/>
    </source>
</evidence>
<gene>
    <name evidence="1" type="ORF">AZE42_10865</name>
</gene>
<dbReference type="AlphaFoldDB" id="A0A1J8Q879"/>
<organism evidence="1 2">
    <name type="scientific">Rhizopogon vesiculosus</name>
    <dbReference type="NCBI Taxonomy" id="180088"/>
    <lineage>
        <taxon>Eukaryota</taxon>
        <taxon>Fungi</taxon>
        <taxon>Dikarya</taxon>
        <taxon>Basidiomycota</taxon>
        <taxon>Agaricomycotina</taxon>
        <taxon>Agaricomycetes</taxon>
        <taxon>Agaricomycetidae</taxon>
        <taxon>Boletales</taxon>
        <taxon>Suillineae</taxon>
        <taxon>Rhizopogonaceae</taxon>
        <taxon>Rhizopogon</taxon>
    </lineage>
</organism>
<dbReference type="OrthoDB" id="10251741at2759"/>
<dbReference type="EMBL" id="LVVM01005907">
    <property type="protein sequence ID" value="OJA09488.1"/>
    <property type="molecule type" value="Genomic_DNA"/>
</dbReference>
<dbReference type="InterPro" id="IPR011047">
    <property type="entry name" value="Quinoprotein_ADH-like_sf"/>
</dbReference>
<protein>
    <submittedName>
        <fullName evidence="1">Uncharacterized protein</fullName>
    </submittedName>
</protein>
<dbReference type="Gene3D" id="2.130.10.10">
    <property type="entry name" value="YVTN repeat-like/Quinoprotein amine dehydrogenase"/>
    <property type="match status" value="1"/>
</dbReference>
<reference evidence="1 2" key="1">
    <citation type="submission" date="2016-03" db="EMBL/GenBank/DDBJ databases">
        <title>Comparative genomics of the ectomycorrhizal sister species Rhizopogon vinicolor and Rhizopogon vesiculosus (Basidiomycota: Boletales) reveals a divergence of the mating type B locus.</title>
        <authorList>
            <person name="Mujic A.B."/>
            <person name="Kuo A."/>
            <person name="Tritt A."/>
            <person name="Lipzen A."/>
            <person name="Chen C."/>
            <person name="Johnson J."/>
            <person name="Sharma A."/>
            <person name="Barry K."/>
            <person name="Grigoriev I.V."/>
            <person name="Spatafora J.W."/>
        </authorList>
    </citation>
    <scope>NUCLEOTIDE SEQUENCE [LARGE SCALE GENOMIC DNA]</scope>
    <source>
        <strain evidence="1 2">AM-OR11-056</strain>
    </source>
</reference>
<keyword evidence="2" id="KW-1185">Reference proteome</keyword>
<accession>A0A1J8Q879</accession>
<evidence type="ECO:0000313" key="1">
    <source>
        <dbReference type="EMBL" id="OJA09488.1"/>
    </source>
</evidence>
<dbReference type="Pfam" id="PF00400">
    <property type="entry name" value="WD40"/>
    <property type="match status" value="1"/>
</dbReference>
<dbReference type="InterPro" id="IPR001680">
    <property type="entry name" value="WD40_rpt"/>
</dbReference>
<dbReference type="Proteomes" id="UP000183567">
    <property type="component" value="Unassembled WGS sequence"/>
</dbReference>
<name>A0A1J8Q879_9AGAM</name>
<proteinExistence type="predicted"/>
<sequence>MLSYQPDGSSYFPDGKQIITVSWDKTVWRWDLQAGMEIEKARKVCEYGVRAVAVSGDNRWVVTAGLHGELTAWEVETGIVKTFHRLHRLTAREVKTWIVQIFHGHSQVSGSGSATSQFAKLDGRLGKFEEIRLES</sequence>
<dbReference type="SUPFAM" id="SSF50998">
    <property type="entry name" value="Quinoprotein alcohol dehydrogenase-like"/>
    <property type="match status" value="1"/>
</dbReference>
<comment type="caution">
    <text evidence="1">The sequence shown here is derived from an EMBL/GenBank/DDBJ whole genome shotgun (WGS) entry which is preliminary data.</text>
</comment>
<dbReference type="InterPro" id="IPR015943">
    <property type="entry name" value="WD40/YVTN_repeat-like_dom_sf"/>
</dbReference>